<proteinExistence type="predicted"/>
<dbReference type="InterPro" id="IPR037479">
    <property type="entry name" value="Tauto_MSAD"/>
</dbReference>
<reference evidence="1 2" key="1">
    <citation type="submission" date="2019-11" db="EMBL/GenBank/DDBJ databases">
        <title>Venturia inaequalis Genome Resource.</title>
        <authorList>
            <person name="Lichtner F.J."/>
        </authorList>
    </citation>
    <scope>NUCLEOTIDE SEQUENCE [LARGE SCALE GENOMIC DNA]</scope>
    <source>
        <strain evidence="1">Bline_iso_100314</strain>
    </source>
</reference>
<organism evidence="1 2">
    <name type="scientific">Venturia inaequalis</name>
    <name type="common">Apple scab fungus</name>
    <dbReference type="NCBI Taxonomy" id="5025"/>
    <lineage>
        <taxon>Eukaryota</taxon>
        <taxon>Fungi</taxon>
        <taxon>Dikarya</taxon>
        <taxon>Ascomycota</taxon>
        <taxon>Pezizomycotina</taxon>
        <taxon>Dothideomycetes</taxon>
        <taxon>Pleosporomycetidae</taxon>
        <taxon>Venturiales</taxon>
        <taxon>Venturiaceae</taxon>
        <taxon>Venturia</taxon>
    </lineage>
</organism>
<dbReference type="InterPro" id="IPR014347">
    <property type="entry name" value="Tautomerase/MIF_sf"/>
</dbReference>
<dbReference type="AlphaFoldDB" id="A0A8H3UEH0"/>
<dbReference type="Gene3D" id="3.30.429.10">
    <property type="entry name" value="Macrophage Migration Inhibitory Factor"/>
    <property type="match status" value="1"/>
</dbReference>
<sequence>MPLVKIDMIRGARTSEQIKKLADTVQTTLEQHFNAPYRDRYQIITQHEPYEMICLDTGLDYQRTDQLVFIQIFQQGRDKDTKQKFYRELAKALESECDVPGAQLIISCAENGKEDWSFGEGRAQFLDGGLPVKEQGKEWSGI</sequence>
<comment type="caution">
    <text evidence="1">The sequence shown here is derived from an EMBL/GenBank/DDBJ whole genome shotgun (WGS) entry which is preliminary data.</text>
</comment>
<gene>
    <name evidence="1" type="ORF">BLS_006006</name>
</gene>
<protein>
    <recommendedName>
        <fullName evidence="3">Tautomerase</fullName>
    </recommendedName>
</protein>
<dbReference type="SUPFAM" id="SSF55331">
    <property type="entry name" value="Tautomerase/MIF"/>
    <property type="match status" value="1"/>
</dbReference>
<dbReference type="PANTHER" id="PTHR38460">
    <property type="entry name" value="TAUTOMERASE YOLI-RELATED"/>
    <property type="match status" value="1"/>
</dbReference>
<evidence type="ECO:0008006" key="3">
    <source>
        <dbReference type="Google" id="ProtNLM"/>
    </source>
</evidence>
<dbReference type="EMBL" id="WNWQ01000428">
    <property type="protein sequence ID" value="KAE9968128.1"/>
    <property type="molecule type" value="Genomic_DNA"/>
</dbReference>
<dbReference type="Proteomes" id="UP000433883">
    <property type="component" value="Unassembled WGS sequence"/>
</dbReference>
<evidence type="ECO:0000313" key="2">
    <source>
        <dbReference type="Proteomes" id="UP000433883"/>
    </source>
</evidence>
<evidence type="ECO:0000313" key="1">
    <source>
        <dbReference type="EMBL" id="KAE9968128.1"/>
    </source>
</evidence>
<accession>A0A8H3UEH0</accession>
<dbReference type="Pfam" id="PF14552">
    <property type="entry name" value="Tautomerase_2"/>
    <property type="match status" value="1"/>
</dbReference>
<dbReference type="PANTHER" id="PTHR38460:SF1">
    <property type="entry name" value="TAUTOMERASE YOLI-RELATED"/>
    <property type="match status" value="1"/>
</dbReference>
<name>A0A8H3UEH0_VENIN</name>